<dbReference type="Gene3D" id="1.10.3720.10">
    <property type="entry name" value="MetI-like"/>
    <property type="match status" value="1"/>
</dbReference>
<organism evidence="11 12">
    <name type="scientific">Suicoccus acidiformans</name>
    <dbReference type="NCBI Taxonomy" id="2036206"/>
    <lineage>
        <taxon>Bacteria</taxon>
        <taxon>Bacillati</taxon>
        <taxon>Bacillota</taxon>
        <taxon>Bacilli</taxon>
        <taxon>Lactobacillales</taxon>
        <taxon>Aerococcaceae</taxon>
        <taxon>Suicoccus</taxon>
    </lineage>
</organism>
<evidence type="ECO:0000256" key="5">
    <source>
        <dbReference type="ARBA" id="ARBA00022692"/>
    </source>
</evidence>
<dbReference type="GO" id="GO:0022857">
    <property type="term" value="F:transmembrane transporter activity"/>
    <property type="evidence" value="ECO:0007669"/>
    <property type="project" value="InterPro"/>
</dbReference>
<keyword evidence="6" id="KW-0029">Amino-acid transport</keyword>
<dbReference type="PANTHER" id="PTHR30614">
    <property type="entry name" value="MEMBRANE COMPONENT OF AMINO ACID ABC TRANSPORTER"/>
    <property type="match status" value="1"/>
</dbReference>
<keyword evidence="4" id="KW-1003">Cell membrane</keyword>
<dbReference type="OrthoDB" id="9805999at2"/>
<dbReference type="RefSeq" id="WP_118990553.1">
    <property type="nucleotide sequence ID" value="NZ_CP023434.1"/>
</dbReference>
<dbReference type="InterPro" id="IPR043429">
    <property type="entry name" value="ArtM/GltK/GlnP/TcyL/YhdX-like"/>
</dbReference>
<evidence type="ECO:0000313" key="11">
    <source>
        <dbReference type="EMBL" id="AXY25650.1"/>
    </source>
</evidence>
<reference evidence="11 12" key="1">
    <citation type="submission" date="2017-09" db="EMBL/GenBank/DDBJ databases">
        <title>Complete genome sequence of Oxytococcus suis strain ZY16052.</title>
        <authorList>
            <person name="Li F."/>
        </authorList>
    </citation>
    <scope>NUCLEOTIDE SEQUENCE [LARGE SCALE GENOMIC DNA]</scope>
    <source>
        <strain evidence="11 12">ZY16052</strain>
    </source>
</reference>
<feature type="domain" description="ABC transmembrane type-1" evidence="10">
    <location>
        <begin position="17"/>
        <end position="205"/>
    </location>
</feature>
<evidence type="ECO:0000256" key="8">
    <source>
        <dbReference type="ARBA" id="ARBA00023136"/>
    </source>
</evidence>
<comment type="subcellular location">
    <subcellularLocation>
        <location evidence="1 9">Cell membrane</location>
        <topology evidence="1 9">Multi-pass membrane protein</topology>
    </subcellularLocation>
</comment>
<dbReference type="CDD" id="cd06261">
    <property type="entry name" value="TM_PBP2"/>
    <property type="match status" value="1"/>
</dbReference>
<feature type="transmembrane region" description="Helical" evidence="9">
    <location>
        <begin position="186"/>
        <end position="208"/>
    </location>
</feature>
<dbReference type="Pfam" id="PF00528">
    <property type="entry name" value="BPD_transp_1"/>
    <property type="match status" value="1"/>
</dbReference>
<dbReference type="EMBL" id="CP023434">
    <property type="protein sequence ID" value="AXY25650.1"/>
    <property type="molecule type" value="Genomic_DNA"/>
</dbReference>
<keyword evidence="12" id="KW-1185">Reference proteome</keyword>
<evidence type="ECO:0000256" key="4">
    <source>
        <dbReference type="ARBA" id="ARBA00022475"/>
    </source>
</evidence>
<feature type="transmembrane region" description="Helical" evidence="9">
    <location>
        <begin position="21"/>
        <end position="44"/>
    </location>
</feature>
<evidence type="ECO:0000256" key="7">
    <source>
        <dbReference type="ARBA" id="ARBA00022989"/>
    </source>
</evidence>
<dbReference type="NCBIfam" id="TIGR01726">
    <property type="entry name" value="HEQRo_perm_3TM"/>
    <property type="match status" value="1"/>
</dbReference>
<protein>
    <submittedName>
        <fullName evidence="11">Polar amino acid ABC transporter permease</fullName>
    </submittedName>
</protein>
<keyword evidence="3 9" id="KW-0813">Transport</keyword>
<dbReference type="Proteomes" id="UP000263232">
    <property type="component" value="Chromosome"/>
</dbReference>
<keyword evidence="7 9" id="KW-1133">Transmembrane helix</keyword>
<proteinExistence type="inferred from homology"/>
<dbReference type="GO" id="GO:0043190">
    <property type="term" value="C:ATP-binding cassette (ABC) transporter complex"/>
    <property type="evidence" value="ECO:0007669"/>
    <property type="project" value="InterPro"/>
</dbReference>
<dbReference type="PANTHER" id="PTHR30614:SF37">
    <property type="entry name" value="AMINO-ACID ABC TRANSPORTER PERMEASE PROTEIN YHDX-RELATED"/>
    <property type="match status" value="1"/>
</dbReference>
<dbReference type="InterPro" id="IPR035906">
    <property type="entry name" value="MetI-like_sf"/>
</dbReference>
<evidence type="ECO:0000313" key="12">
    <source>
        <dbReference type="Proteomes" id="UP000263232"/>
    </source>
</evidence>
<sequence>MDLEVMRASLPMFLEGFYTTLTLGGLGILIAIGLGFLSAVALYFKVPVLTPILKGYTEFARNTPLLIQLFFLYYGLPKIGLTLDKNVVAIIGLAFLGTAYMSEAFRSSFANVPQGQVEAGRALGFSRWQIAREIIFPQGLPLSISSVGANVIFLLKETSVFSGIAVLDLTNTARTLIGLYYRTYEYLFVLGIFYILMILPVIIVLNILERRWGLGRLKVNN</sequence>
<comment type="similarity">
    <text evidence="2">Belongs to the binding-protein-dependent transport system permease family. HisMQ subfamily.</text>
</comment>
<evidence type="ECO:0000256" key="3">
    <source>
        <dbReference type="ARBA" id="ARBA00022448"/>
    </source>
</evidence>
<evidence type="ECO:0000256" key="6">
    <source>
        <dbReference type="ARBA" id="ARBA00022970"/>
    </source>
</evidence>
<evidence type="ECO:0000256" key="2">
    <source>
        <dbReference type="ARBA" id="ARBA00010072"/>
    </source>
</evidence>
<dbReference type="InterPro" id="IPR010065">
    <property type="entry name" value="AA_ABC_transptr_permease_3TM"/>
</dbReference>
<dbReference type="AlphaFoldDB" id="A0A347WKP3"/>
<dbReference type="KEGG" id="abae:CL176_06365"/>
<gene>
    <name evidence="11" type="ORF">CL176_06365</name>
</gene>
<dbReference type="PROSITE" id="PS50928">
    <property type="entry name" value="ABC_TM1"/>
    <property type="match status" value="1"/>
</dbReference>
<dbReference type="GO" id="GO:0006865">
    <property type="term" value="P:amino acid transport"/>
    <property type="evidence" value="ECO:0007669"/>
    <property type="project" value="UniProtKB-KW"/>
</dbReference>
<feature type="transmembrane region" description="Helical" evidence="9">
    <location>
        <begin position="83"/>
        <end position="101"/>
    </location>
</feature>
<evidence type="ECO:0000259" key="10">
    <source>
        <dbReference type="PROSITE" id="PS50928"/>
    </source>
</evidence>
<dbReference type="SUPFAM" id="SSF161098">
    <property type="entry name" value="MetI-like"/>
    <property type="match status" value="1"/>
</dbReference>
<accession>A0A347WKP3</accession>
<keyword evidence="5 9" id="KW-0812">Transmembrane</keyword>
<evidence type="ECO:0000256" key="9">
    <source>
        <dbReference type="RuleBase" id="RU363032"/>
    </source>
</evidence>
<evidence type="ECO:0000256" key="1">
    <source>
        <dbReference type="ARBA" id="ARBA00004651"/>
    </source>
</evidence>
<name>A0A347WKP3_9LACT</name>
<dbReference type="InterPro" id="IPR000515">
    <property type="entry name" value="MetI-like"/>
</dbReference>
<keyword evidence="8 9" id="KW-0472">Membrane</keyword>